<dbReference type="NCBIfam" id="TIGR03570">
    <property type="entry name" value="NeuD_NnaD"/>
    <property type="match status" value="1"/>
</dbReference>
<dbReference type="KEGG" id="ggr:HKW67_13465"/>
<dbReference type="InterPro" id="IPR001451">
    <property type="entry name" value="Hexapep"/>
</dbReference>
<evidence type="ECO:0000313" key="5">
    <source>
        <dbReference type="Proteomes" id="UP000500938"/>
    </source>
</evidence>
<dbReference type="SUPFAM" id="SSF51161">
    <property type="entry name" value="Trimeric LpxA-like enzymes"/>
    <property type="match status" value="1"/>
</dbReference>
<dbReference type="PANTHER" id="PTHR43300:SF7">
    <property type="entry name" value="UDP-N-ACETYLBACILLOSAMINE N-ACETYLTRANSFERASE"/>
    <property type="match status" value="1"/>
</dbReference>
<gene>
    <name evidence="4" type="ORF">HKW67_13465</name>
</gene>
<dbReference type="GO" id="GO:0016740">
    <property type="term" value="F:transferase activity"/>
    <property type="evidence" value="ECO:0007669"/>
    <property type="project" value="UniProtKB-KW"/>
</dbReference>
<name>A0A6M4IRS0_9BACT</name>
<dbReference type="Gene3D" id="3.40.50.20">
    <property type="match status" value="1"/>
</dbReference>
<dbReference type="InterPro" id="IPR020019">
    <property type="entry name" value="AcTrfase_PglD-like"/>
</dbReference>
<reference evidence="4 5" key="1">
    <citation type="submission" date="2020-05" db="EMBL/GenBank/DDBJ databases">
        <title>Complete genome sequence of Gemmatimonas greenlandica TET16.</title>
        <authorList>
            <person name="Zeng Y."/>
        </authorList>
    </citation>
    <scope>NUCLEOTIDE SEQUENCE [LARGE SCALE GENOMIC DNA]</scope>
    <source>
        <strain evidence="4 5">TET16</strain>
    </source>
</reference>
<evidence type="ECO:0000256" key="2">
    <source>
        <dbReference type="PIRSR" id="PIRSR620019-1"/>
    </source>
</evidence>
<dbReference type="Proteomes" id="UP000500938">
    <property type="component" value="Chromosome"/>
</dbReference>
<evidence type="ECO:0000256" key="1">
    <source>
        <dbReference type="ARBA" id="ARBA00007274"/>
    </source>
</evidence>
<dbReference type="RefSeq" id="WP_171225871.1">
    <property type="nucleotide sequence ID" value="NZ_CP053085.1"/>
</dbReference>
<feature type="active site" description="Proton acceptor" evidence="2">
    <location>
        <position position="145"/>
    </location>
</feature>
<dbReference type="Pfam" id="PF00132">
    <property type="entry name" value="Hexapep"/>
    <property type="match status" value="1"/>
</dbReference>
<feature type="site" description="Increases basicity of active site His" evidence="2">
    <location>
        <position position="146"/>
    </location>
</feature>
<comment type="similarity">
    <text evidence="1">Belongs to the transferase hexapeptide repeat family.</text>
</comment>
<dbReference type="InterPro" id="IPR050179">
    <property type="entry name" value="Trans_hexapeptide_repeat"/>
</dbReference>
<dbReference type="EMBL" id="CP053085">
    <property type="protein sequence ID" value="QJR36439.1"/>
    <property type="molecule type" value="Genomic_DNA"/>
</dbReference>
<proteinExistence type="inferred from homology"/>
<organism evidence="4 5">
    <name type="scientific">Gemmatimonas groenlandica</name>
    <dbReference type="NCBI Taxonomy" id="2732249"/>
    <lineage>
        <taxon>Bacteria</taxon>
        <taxon>Pseudomonadati</taxon>
        <taxon>Gemmatimonadota</taxon>
        <taxon>Gemmatimonadia</taxon>
        <taxon>Gemmatimonadales</taxon>
        <taxon>Gemmatimonadaceae</taxon>
        <taxon>Gemmatimonas</taxon>
    </lineage>
</organism>
<dbReference type="InterPro" id="IPR011004">
    <property type="entry name" value="Trimer_LpxA-like_sf"/>
</dbReference>
<dbReference type="CDD" id="cd03360">
    <property type="entry name" value="LbH_AT_putative"/>
    <property type="match status" value="1"/>
</dbReference>
<evidence type="ECO:0000313" key="4">
    <source>
        <dbReference type="EMBL" id="QJR36439.1"/>
    </source>
</evidence>
<keyword evidence="4" id="KW-0808">Transferase</keyword>
<feature type="binding site" evidence="3">
    <location>
        <position position="76"/>
    </location>
    <ligand>
        <name>substrate</name>
    </ligand>
</feature>
<evidence type="ECO:0000256" key="3">
    <source>
        <dbReference type="PIRSR" id="PIRSR620019-2"/>
    </source>
</evidence>
<dbReference type="AlphaFoldDB" id="A0A6M4IRS0"/>
<accession>A0A6M4IRS0</accession>
<dbReference type="PANTHER" id="PTHR43300">
    <property type="entry name" value="ACETYLTRANSFERASE"/>
    <property type="match status" value="1"/>
</dbReference>
<keyword evidence="5" id="KW-1185">Reference proteome</keyword>
<dbReference type="Gene3D" id="2.160.10.10">
    <property type="entry name" value="Hexapeptide repeat proteins"/>
    <property type="match status" value="1"/>
</dbReference>
<protein>
    <submittedName>
        <fullName evidence="4">NeuD/PglB/VioB family sugar acetyltransferase</fullName>
    </submittedName>
</protein>
<sequence>MSNTGVGTIKVAILGAGGFAREVWWALLDAQAHQSALRFEPVMFVDREPRATLLKGLPVGTLADVSGDTFLVCGIGGMTDIKDRVVSAARAEGYRFAPAIIAAGARVGPDVEIGEGTIVCAGTIATTDIVIGAHVAVNLDCTIGHDAVIGDFVTVSPGCHISGGVHLGSHAYIGTGASILEHVRIGNHAILGAGAVATKDIGEYALAVGVPAVVKKIRHAA</sequence>